<proteinExistence type="predicted"/>
<sequence>MTPKRSTSRSRKGFTLAAVLVVMAAILLLSVGVLAVVGIERKTARSYVDVKRAEWIARAGVEQVRTLLREEADNDDFLIFAKPGEAEAGSTKDVLDYLYLARGEGGGEDTRYTIFPLFTADEESREVSDLDALPDPASWVSEAAEDFQPRKWGQDARVAWIPVEDDDGRLVGRYAMWVEDLQAKIDGRTAGNDNDEGKHARAAYPLPAPGVDLDETVERTEVAAFALDPQVEGDVDTSQLDDRVIDGERVLISPESILAAAEFQPPLERDDDGRLEDLQARAIEESMNSGTEPYFERPTVPFAPGIDVAAAGQPKLNLNALLAKERESAISDFAEWVETALPEFEERKGGFPDNYLKTLAANAFDYADEDSDGTVVADSHRGLDAYPLVSEHLVRFRWEDIEVEDGRKYLVLSGTVFAELWNMSDQPVSGEFEISYETNYSFDLGVVPDLNLGSPDFLEDPDIASPQLKKEGGYYWLPAQSITLEPNQYKLINCGKVVYTIDSGPSSVFIPSPIALRGEDEGEVGYRMKWNGTIVDQARGNVKHPDLIMNYPRDTQSQPRQGIWTTIPGHSYSIGRFDYVNNMGDPRIAYYVGIAQDPNDYPDNYSPNRRTIRWGNVYFGDSSTKPKVYGRVMPSEWPDCGHNTSYGYLPPAVQAGRAGSRGDERIDPDDPQFFRNLPDVEPLKAPMRISNRGRFFSATELGRVYDPVMWVPTYDRSSDTAQIRDGRMPSSQTRWPLVELGSPVNDHYGGGNSLRIGRPEHPRFVEPGLHAAHLLDLFHTGVGNAVDREDVEGNLAWMEGRVNLNTAGRDALRALAVGLLQQDPELSRRLSNSHRPTDQMAPPIQPLELGTPAVSRAADVIADAIIRERPIVSAAQLAAVENVQEEPVFGNEELYSIGDRVEWSDSAAEEVFARVYNSSTLRSRNFRVWVVGQALTPLAPGSNAVPEVLAESRKVFNVFADPGERLADGGIDSRNFRPVILHENDF</sequence>
<evidence type="ECO:0000313" key="3">
    <source>
        <dbReference type="Proteomes" id="UP001374893"/>
    </source>
</evidence>
<keyword evidence="3" id="KW-1185">Reference proteome</keyword>
<reference evidence="2 3" key="1">
    <citation type="submission" date="2021-06" db="EMBL/GenBank/DDBJ databases">
        <title>Complete genome of Haloferula helveola possessing various polysaccharide degrading enzymes.</title>
        <authorList>
            <person name="Takami H."/>
            <person name="Huang C."/>
            <person name="Hamasaki K."/>
        </authorList>
    </citation>
    <scope>NUCLEOTIDE SEQUENCE [LARGE SCALE GENOMIC DNA]</scope>
    <source>
        <strain evidence="2 3">CN-1</strain>
    </source>
</reference>
<organism evidence="2 3">
    <name type="scientific">Haloferula helveola</name>
    <dbReference type="NCBI Taxonomy" id="490095"/>
    <lineage>
        <taxon>Bacteria</taxon>
        <taxon>Pseudomonadati</taxon>
        <taxon>Verrucomicrobiota</taxon>
        <taxon>Verrucomicrobiia</taxon>
        <taxon>Verrucomicrobiales</taxon>
        <taxon>Verrucomicrobiaceae</taxon>
        <taxon>Haloferula</taxon>
    </lineage>
</organism>
<protein>
    <submittedName>
        <fullName evidence="2">Uncharacterized protein</fullName>
    </submittedName>
</protein>
<accession>A0ABM7RFK8</accession>
<dbReference type="Proteomes" id="UP001374893">
    <property type="component" value="Chromosome"/>
</dbReference>
<feature type="region of interest" description="Disordered" evidence="1">
    <location>
        <begin position="828"/>
        <end position="847"/>
    </location>
</feature>
<evidence type="ECO:0000256" key="1">
    <source>
        <dbReference type="SAM" id="MobiDB-lite"/>
    </source>
</evidence>
<dbReference type="EMBL" id="AP024702">
    <property type="protein sequence ID" value="BCX48512.1"/>
    <property type="molecule type" value="Genomic_DNA"/>
</dbReference>
<evidence type="ECO:0000313" key="2">
    <source>
        <dbReference type="EMBL" id="BCX48512.1"/>
    </source>
</evidence>
<gene>
    <name evidence="2" type="ORF">HAHE_24200</name>
</gene>
<name>A0ABM7RFK8_9BACT</name>
<dbReference type="RefSeq" id="WP_338684785.1">
    <property type="nucleotide sequence ID" value="NZ_AP024702.1"/>
</dbReference>